<dbReference type="GO" id="GO:0032153">
    <property type="term" value="C:cell division site"/>
    <property type="evidence" value="ECO:0007669"/>
    <property type="project" value="TreeGrafter"/>
</dbReference>
<dbReference type="Pfam" id="PF05036">
    <property type="entry name" value="SPOR"/>
    <property type="match status" value="1"/>
</dbReference>
<organism evidence="4 5">
    <name type="scientific">Pseudidiomarina halophila</name>
    <dbReference type="NCBI Taxonomy" id="1449799"/>
    <lineage>
        <taxon>Bacteria</taxon>
        <taxon>Pseudomonadati</taxon>
        <taxon>Pseudomonadota</taxon>
        <taxon>Gammaproteobacteria</taxon>
        <taxon>Alteromonadales</taxon>
        <taxon>Idiomarinaceae</taxon>
        <taxon>Pseudidiomarina</taxon>
    </lineage>
</organism>
<dbReference type="InterPro" id="IPR036680">
    <property type="entry name" value="SPOR-like_sf"/>
</dbReference>
<accession>A0A432XZL9</accession>
<dbReference type="Gene3D" id="3.30.70.1070">
    <property type="entry name" value="Sporulation related repeat"/>
    <property type="match status" value="1"/>
</dbReference>
<keyword evidence="2" id="KW-0812">Transmembrane</keyword>
<keyword evidence="2" id="KW-1133">Transmembrane helix</keyword>
<sequence>MASQLQNRIVGSIILIALAVIILPELLDGKQMRQEQDFEAMPLQPEADVVEQQVTLPANELEGTAINVEQASDDEITLTAEAAPDLDETAAAAGNESQSEPAPTVPDPAPATLQEPGWVIQLGAFSNADSVDKLMQQLQQQGFAAYREATQVNGKTLIRLFVGPALTQAELEQQLPELKELTGLNGRVVRFEP</sequence>
<dbReference type="GO" id="GO:0032506">
    <property type="term" value="P:cytokinetic process"/>
    <property type="evidence" value="ECO:0007669"/>
    <property type="project" value="TreeGrafter"/>
</dbReference>
<feature type="domain" description="SPOR" evidence="3">
    <location>
        <begin position="112"/>
        <end position="191"/>
    </location>
</feature>
<dbReference type="PANTHER" id="PTHR38687:SF1">
    <property type="entry name" value="CELL DIVISION PROTEIN DEDD"/>
    <property type="match status" value="1"/>
</dbReference>
<dbReference type="OrthoDB" id="7069135at2"/>
<dbReference type="InterPro" id="IPR052521">
    <property type="entry name" value="Cell_div_SPOR-domain"/>
</dbReference>
<gene>
    <name evidence="4" type="ORF">CWI69_01125</name>
</gene>
<evidence type="ECO:0000256" key="2">
    <source>
        <dbReference type="SAM" id="Phobius"/>
    </source>
</evidence>
<dbReference type="AlphaFoldDB" id="A0A432XZL9"/>
<comment type="caution">
    <text evidence="4">The sequence shown here is derived from an EMBL/GenBank/DDBJ whole genome shotgun (WGS) entry which is preliminary data.</text>
</comment>
<dbReference type="GO" id="GO:0030428">
    <property type="term" value="C:cell septum"/>
    <property type="evidence" value="ECO:0007669"/>
    <property type="project" value="TreeGrafter"/>
</dbReference>
<evidence type="ECO:0000259" key="3">
    <source>
        <dbReference type="PROSITE" id="PS51724"/>
    </source>
</evidence>
<name>A0A432XZL9_9GAMM</name>
<dbReference type="PANTHER" id="PTHR38687">
    <property type="entry name" value="CELL DIVISION PROTEIN DEDD-RELATED"/>
    <property type="match status" value="1"/>
</dbReference>
<dbReference type="InterPro" id="IPR007730">
    <property type="entry name" value="SPOR-like_dom"/>
</dbReference>
<evidence type="ECO:0000313" key="4">
    <source>
        <dbReference type="EMBL" id="RUO54064.1"/>
    </source>
</evidence>
<feature type="region of interest" description="Disordered" evidence="1">
    <location>
        <begin position="90"/>
        <end position="111"/>
    </location>
</feature>
<keyword evidence="5" id="KW-1185">Reference proteome</keyword>
<keyword evidence="2" id="KW-0472">Membrane</keyword>
<proteinExistence type="predicted"/>
<dbReference type="GO" id="GO:0042834">
    <property type="term" value="F:peptidoglycan binding"/>
    <property type="evidence" value="ECO:0007669"/>
    <property type="project" value="InterPro"/>
</dbReference>
<dbReference type="EMBL" id="PIPW01000001">
    <property type="protein sequence ID" value="RUO54064.1"/>
    <property type="molecule type" value="Genomic_DNA"/>
</dbReference>
<reference evidence="5" key="1">
    <citation type="journal article" date="2018" name="Front. Microbiol.">
        <title>Genome-Based Analysis Reveals the Taxonomy and Diversity of the Family Idiomarinaceae.</title>
        <authorList>
            <person name="Liu Y."/>
            <person name="Lai Q."/>
            <person name="Shao Z."/>
        </authorList>
    </citation>
    <scope>NUCLEOTIDE SEQUENCE [LARGE SCALE GENOMIC DNA]</scope>
    <source>
        <strain evidence="5">BH195</strain>
    </source>
</reference>
<evidence type="ECO:0000313" key="5">
    <source>
        <dbReference type="Proteomes" id="UP000287198"/>
    </source>
</evidence>
<dbReference type="SUPFAM" id="SSF110997">
    <property type="entry name" value="Sporulation related repeat"/>
    <property type="match status" value="1"/>
</dbReference>
<dbReference type="RefSeq" id="WP_126761119.1">
    <property type="nucleotide sequence ID" value="NZ_JBHLTZ010000004.1"/>
</dbReference>
<dbReference type="Proteomes" id="UP000287198">
    <property type="component" value="Unassembled WGS sequence"/>
</dbReference>
<protein>
    <submittedName>
        <fullName evidence="4">SPOR domain-containing protein</fullName>
    </submittedName>
</protein>
<evidence type="ECO:0000256" key="1">
    <source>
        <dbReference type="SAM" id="MobiDB-lite"/>
    </source>
</evidence>
<dbReference type="PROSITE" id="PS51724">
    <property type="entry name" value="SPOR"/>
    <property type="match status" value="1"/>
</dbReference>
<feature type="transmembrane region" description="Helical" evidence="2">
    <location>
        <begin position="6"/>
        <end position="27"/>
    </location>
</feature>